<dbReference type="InterPro" id="IPR019629">
    <property type="entry name" value="Uncharacterised_HI1736/YgjV"/>
</dbReference>
<keyword evidence="1" id="KW-0472">Membrane</keyword>
<keyword evidence="1" id="KW-1133">Transmembrane helix</keyword>
<accession>E1SS39</accession>
<reference evidence="2 3" key="1">
    <citation type="journal article" date="2010" name="Stand. Genomic Sci.">
        <title>Complete genome sequence of Ferrimonas balearica type strain (PAT).</title>
        <authorList>
            <person name="Nolan M."/>
            <person name="Sikorski J."/>
            <person name="Davenport K."/>
            <person name="Lucas S."/>
            <person name="Glavina Del Rio T."/>
            <person name="Tice H."/>
            <person name="Cheng J."/>
            <person name="Goodwin L."/>
            <person name="Pitluck S."/>
            <person name="Liolios K."/>
            <person name="Ivanova N."/>
            <person name="Mavromatis K."/>
            <person name="Ovchinnikova G."/>
            <person name="Pati A."/>
            <person name="Chen A."/>
            <person name="Palaniappan K."/>
            <person name="Land M."/>
            <person name="Hauser L."/>
            <person name="Chang Y."/>
            <person name="Jeffries C."/>
            <person name="Tapia R."/>
            <person name="Brettin T."/>
            <person name="Detter J."/>
            <person name="Han C."/>
            <person name="Yasawong M."/>
            <person name="Rohde M."/>
            <person name="Tindall B."/>
            <person name="Goker M."/>
            <person name="Woyke T."/>
            <person name="Bristow J."/>
            <person name="Eisen J."/>
            <person name="Markowitz V."/>
            <person name="Hugenholtz P."/>
            <person name="Kyrpides N."/>
            <person name="Klenk H."/>
            <person name="Lapidus A."/>
        </authorList>
    </citation>
    <scope>NUCLEOTIDE SEQUENCE [LARGE SCALE GENOMIC DNA]</scope>
    <source>
        <strain evidence="3">DSM 9799 / CCM 4581 / KCTC 23876 / PAT</strain>
    </source>
</reference>
<dbReference type="Proteomes" id="UP000006683">
    <property type="component" value="Chromosome"/>
</dbReference>
<keyword evidence="3" id="KW-1185">Reference proteome</keyword>
<evidence type="ECO:0000313" key="3">
    <source>
        <dbReference type="Proteomes" id="UP000006683"/>
    </source>
</evidence>
<evidence type="ECO:0000313" key="2">
    <source>
        <dbReference type="EMBL" id="ADN75994.1"/>
    </source>
</evidence>
<dbReference type="STRING" id="550540.Fbal_1791"/>
<proteinExistence type="predicted"/>
<evidence type="ECO:0008006" key="4">
    <source>
        <dbReference type="Google" id="ProtNLM"/>
    </source>
</evidence>
<name>E1SS39_FERBD</name>
<keyword evidence="1" id="KW-0812">Transmembrane</keyword>
<feature type="transmembrane region" description="Helical" evidence="1">
    <location>
        <begin position="62"/>
        <end position="79"/>
    </location>
</feature>
<protein>
    <recommendedName>
        <fullName evidence="4">YgjV family protein</fullName>
    </recommendedName>
</protein>
<dbReference type="EMBL" id="CP002209">
    <property type="protein sequence ID" value="ADN75994.1"/>
    <property type="molecule type" value="Genomic_DNA"/>
</dbReference>
<dbReference type="Pfam" id="PF10688">
    <property type="entry name" value="Imp-YgjV"/>
    <property type="match status" value="1"/>
</dbReference>
<feature type="transmembrane region" description="Helical" evidence="1">
    <location>
        <begin position="111"/>
        <end position="133"/>
    </location>
</feature>
<gene>
    <name evidence="2" type="ordered locus">Fbal_1791</name>
</gene>
<sequence>MGGLAMLLGWWANAQRSDSRLLTGNMAAACLTALHLALLGSPLGMAVQLLGAVRFALARRGPAPHLAAIFALLALFQGMLLAQSWAEWCVVLAAMLSSVLVFQVRGPLLRLGLLLCCALNLTLSLTLLSWSGILYQSVTMTLLVRQLWGSLRPTLPAYTVQ</sequence>
<evidence type="ECO:0000256" key="1">
    <source>
        <dbReference type="SAM" id="Phobius"/>
    </source>
</evidence>
<dbReference type="KEGG" id="fbl:Fbal_1791"/>
<feature type="transmembrane region" description="Helical" evidence="1">
    <location>
        <begin position="26"/>
        <end position="50"/>
    </location>
</feature>
<dbReference type="AlphaFoldDB" id="E1SS39"/>
<organism evidence="2 3">
    <name type="scientific">Ferrimonas balearica (strain DSM 9799 / CCM 4581 / KCTC 23876 / PAT)</name>
    <dbReference type="NCBI Taxonomy" id="550540"/>
    <lineage>
        <taxon>Bacteria</taxon>
        <taxon>Pseudomonadati</taxon>
        <taxon>Pseudomonadota</taxon>
        <taxon>Gammaproteobacteria</taxon>
        <taxon>Alteromonadales</taxon>
        <taxon>Ferrimonadaceae</taxon>
        <taxon>Ferrimonas</taxon>
    </lineage>
</organism>
<dbReference type="eggNOG" id="ENOG50345Q9">
    <property type="taxonomic scope" value="Bacteria"/>
</dbReference>
<dbReference type="HOGENOM" id="CLU_1641226_0_0_6"/>